<reference evidence="2" key="1">
    <citation type="submission" date="2021-01" db="EMBL/GenBank/DDBJ databases">
        <title>Marivirga aurantiaca sp. nov., isolated from intertidal surface sediments.</title>
        <authorList>
            <person name="Zhang M."/>
        </authorList>
    </citation>
    <scope>NUCLEOTIDE SEQUENCE</scope>
    <source>
        <strain evidence="2">S37H4</strain>
    </source>
</reference>
<name>A0A935CC17_9BACT</name>
<dbReference type="PANTHER" id="PTHR21666">
    <property type="entry name" value="PEPTIDASE-RELATED"/>
    <property type="match status" value="1"/>
</dbReference>
<dbReference type="Gene3D" id="2.70.70.10">
    <property type="entry name" value="Glucose Permease (Domain IIA)"/>
    <property type="match status" value="1"/>
</dbReference>
<dbReference type="GO" id="GO:0004222">
    <property type="term" value="F:metalloendopeptidase activity"/>
    <property type="evidence" value="ECO:0007669"/>
    <property type="project" value="TreeGrafter"/>
</dbReference>
<evidence type="ECO:0000313" key="2">
    <source>
        <dbReference type="EMBL" id="MBK6267414.1"/>
    </source>
</evidence>
<protein>
    <submittedName>
        <fullName evidence="2">M23 family metallopeptidase</fullName>
    </submittedName>
</protein>
<dbReference type="InterPro" id="IPR050570">
    <property type="entry name" value="Cell_wall_metabolism_enzyme"/>
</dbReference>
<feature type="domain" description="M23ase beta-sheet core" evidence="1">
    <location>
        <begin position="165"/>
        <end position="258"/>
    </location>
</feature>
<keyword evidence="3" id="KW-1185">Reference proteome</keyword>
<dbReference type="CDD" id="cd12797">
    <property type="entry name" value="M23_peptidase"/>
    <property type="match status" value="1"/>
</dbReference>
<dbReference type="EMBL" id="JAEQBW010000019">
    <property type="protein sequence ID" value="MBK6267414.1"/>
    <property type="molecule type" value="Genomic_DNA"/>
</dbReference>
<accession>A0A935CC17</accession>
<dbReference type="SUPFAM" id="SSF51261">
    <property type="entry name" value="Duplicated hybrid motif"/>
    <property type="match status" value="1"/>
</dbReference>
<sequence>MENSKIISYLRAFFELKIYRIFYFLIFLYPLYEPFKYVLLFIIADVVYEGIENIFKKKPARELREPVLYHPNLFVQSFMQLIGIGCRTFYKPPKSIDWHTFTNTASFQLPFKGKWYVYNGGLTKKNSHSWSIYNQRYAYDFVMMDESNKSYHEDAGKTEDYYCFGAEVVCPADGKVIKVNDGMTDYDKPGSINYWTKDFRGNFLMIKHNNKEFSFIAHFKSNSIRVKEGQAVKQGELLGYCGNSGHSTEPHIHFHVQDSASFYWGVGVPIKFASLENGWLNNGVVVENKK</sequence>
<dbReference type="InterPro" id="IPR016047">
    <property type="entry name" value="M23ase_b-sheet_dom"/>
</dbReference>
<dbReference type="PANTHER" id="PTHR21666:SF270">
    <property type="entry name" value="MUREIN HYDROLASE ACTIVATOR ENVC"/>
    <property type="match status" value="1"/>
</dbReference>
<dbReference type="AlphaFoldDB" id="A0A935CC17"/>
<evidence type="ECO:0000313" key="3">
    <source>
        <dbReference type="Proteomes" id="UP000611723"/>
    </source>
</evidence>
<dbReference type="Pfam" id="PF01551">
    <property type="entry name" value="Peptidase_M23"/>
    <property type="match status" value="1"/>
</dbReference>
<dbReference type="RefSeq" id="WP_201433100.1">
    <property type="nucleotide sequence ID" value="NZ_JAEQBW010000019.1"/>
</dbReference>
<organism evidence="2 3">
    <name type="scientific">Marivirga aurantiaca</name>
    <dbReference type="NCBI Taxonomy" id="2802615"/>
    <lineage>
        <taxon>Bacteria</taxon>
        <taxon>Pseudomonadati</taxon>
        <taxon>Bacteroidota</taxon>
        <taxon>Cytophagia</taxon>
        <taxon>Cytophagales</taxon>
        <taxon>Marivirgaceae</taxon>
        <taxon>Marivirga</taxon>
    </lineage>
</organism>
<dbReference type="Proteomes" id="UP000611723">
    <property type="component" value="Unassembled WGS sequence"/>
</dbReference>
<evidence type="ECO:0000259" key="1">
    <source>
        <dbReference type="Pfam" id="PF01551"/>
    </source>
</evidence>
<dbReference type="InterPro" id="IPR011055">
    <property type="entry name" value="Dup_hybrid_motif"/>
</dbReference>
<gene>
    <name evidence="2" type="ORF">JKA74_20400</name>
</gene>
<proteinExistence type="predicted"/>
<comment type="caution">
    <text evidence="2">The sequence shown here is derived from an EMBL/GenBank/DDBJ whole genome shotgun (WGS) entry which is preliminary data.</text>
</comment>